<evidence type="ECO:0000256" key="2">
    <source>
        <dbReference type="ARBA" id="ARBA00023110"/>
    </source>
</evidence>
<dbReference type="InterPro" id="IPR002130">
    <property type="entry name" value="Cyclophilin-type_PPIase_dom"/>
</dbReference>
<name>A0ABT0RXV1_9SPHN</name>
<organism evidence="7 8">
    <name type="scientific">Sphingomonas caseinilyticus</name>
    <dbReference type="NCBI Taxonomy" id="2908205"/>
    <lineage>
        <taxon>Bacteria</taxon>
        <taxon>Pseudomonadati</taxon>
        <taxon>Pseudomonadota</taxon>
        <taxon>Alphaproteobacteria</taxon>
        <taxon>Sphingomonadales</taxon>
        <taxon>Sphingomonadaceae</taxon>
        <taxon>Sphingomonas</taxon>
    </lineage>
</organism>
<comment type="catalytic activity">
    <reaction evidence="4">
        <text>[protein]-peptidylproline (omega=180) = [protein]-peptidylproline (omega=0)</text>
        <dbReference type="Rhea" id="RHEA:16237"/>
        <dbReference type="Rhea" id="RHEA-COMP:10747"/>
        <dbReference type="Rhea" id="RHEA-COMP:10748"/>
        <dbReference type="ChEBI" id="CHEBI:83833"/>
        <dbReference type="ChEBI" id="CHEBI:83834"/>
        <dbReference type="EC" id="5.2.1.8"/>
    </reaction>
</comment>
<evidence type="ECO:0000259" key="6">
    <source>
        <dbReference type="PROSITE" id="PS50072"/>
    </source>
</evidence>
<dbReference type="Gene3D" id="2.40.100.10">
    <property type="entry name" value="Cyclophilin-like"/>
    <property type="match status" value="1"/>
</dbReference>
<feature type="compositionally biased region" description="Low complexity" evidence="5">
    <location>
        <begin position="198"/>
        <end position="218"/>
    </location>
</feature>
<dbReference type="EC" id="5.2.1.8" evidence="4"/>
<evidence type="ECO:0000256" key="3">
    <source>
        <dbReference type="ARBA" id="ARBA00023235"/>
    </source>
</evidence>
<dbReference type="GO" id="GO:0016853">
    <property type="term" value="F:isomerase activity"/>
    <property type="evidence" value="ECO:0007669"/>
    <property type="project" value="UniProtKB-KW"/>
</dbReference>
<dbReference type="Proteomes" id="UP001203410">
    <property type="component" value="Unassembled WGS sequence"/>
</dbReference>
<dbReference type="InterPro" id="IPR044666">
    <property type="entry name" value="Cyclophilin_A-like"/>
</dbReference>
<dbReference type="PROSITE" id="PS00170">
    <property type="entry name" value="CSA_PPIASE_1"/>
    <property type="match status" value="1"/>
</dbReference>
<feature type="compositionally biased region" description="Low complexity" evidence="5">
    <location>
        <begin position="225"/>
        <end position="271"/>
    </location>
</feature>
<feature type="signal peptide" evidence="4">
    <location>
        <begin position="1"/>
        <end position="20"/>
    </location>
</feature>
<keyword evidence="3 4" id="KW-0413">Isomerase</keyword>
<keyword evidence="2 4" id="KW-0697">Rotamase</keyword>
<dbReference type="InterPro" id="IPR020892">
    <property type="entry name" value="Cyclophilin-type_PPIase_CS"/>
</dbReference>
<evidence type="ECO:0000256" key="4">
    <source>
        <dbReference type="RuleBase" id="RU363019"/>
    </source>
</evidence>
<evidence type="ECO:0000313" key="7">
    <source>
        <dbReference type="EMBL" id="MCL6699555.1"/>
    </source>
</evidence>
<feature type="domain" description="PPIase cyclophilin-type" evidence="6">
    <location>
        <begin position="53"/>
        <end position="204"/>
    </location>
</feature>
<dbReference type="PROSITE" id="PS50072">
    <property type="entry name" value="CSA_PPIASE_2"/>
    <property type="match status" value="1"/>
</dbReference>
<evidence type="ECO:0000256" key="5">
    <source>
        <dbReference type="SAM" id="MobiDB-lite"/>
    </source>
</evidence>
<reference evidence="7 8" key="1">
    <citation type="submission" date="2022-05" db="EMBL/GenBank/DDBJ databases">
        <authorList>
            <person name="Jo J.-H."/>
            <person name="Im W.-T."/>
        </authorList>
    </citation>
    <scope>NUCLEOTIDE SEQUENCE [LARGE SCALE GENOMIC DNA]</scope>
    <source>
        <strain evidence="7 8">NSE70-1</strain>
    </source>
</reference>
<feature type="chain" id="PRO_5045001691" description="Peptidyl-prolyl cis-trans isomerase" evidence="4">
    <location>
        <begin position="21"/>
        <end position="271"/>
    </location>
</feature>
<dbReference type="CDD" id="cd00317">
    <property type="entry name" value="cyclophilin"/>
    <property type="match status" value="1"/>
</dbReference>
<accession>A0ABT0RXV1</accession>
<keyword evidence="8" id="KW-1185">Reference proteome</keyword>
<dbReference type="PRINTS" id="PR00153">
    <property type="entry name" value="CSAPPISMRASE"/>
</dbReference>
<dbReference type="Pfam" id="PF00160">
    <property type="entry name" value="Pro_isomerase"/>
    <property type="match status" value="1"/>
</dbReference>
<proteinExistence type="inferred from homology"/>
<evidence type="ECO:0000313" key="8">
    <source>
        <dbReference type="Proteomes" id="UP001203410"/>
    </source>
</evidence>
<comment type="function">
    <text evidence="4">PPIases accelerate the folding of proteins. It catalyzes the cis-trans isomerization of proline imidic peptide bonds in oligopeptides.</text>
</comment>
<gene>
    <name evidence="7" type="ORF">LZ496_12265</name>
</gene>
<comment type="similarity">
    <text evidence="1 4">Belongs to the cyclophilin-type PPIase family.</text>
</comment>
<sequence length="271" mass="27819">MNKRLVALPFLAFAMIAAKPAPEPVKPPVSMVAPAEVAADPANRWTLELSNGGKVVIQLRPDIAPQHVYRIQQLTVAGFYDGLVFHRVIPGFMAQGGDPMGTGEGGSRLPDVPAEFGDFPHVRGVASMARAEDVNSANSQFFIMLAPRFVLDHKYSAFGRVIEGMGAVDGIAVGEPPQAPTKIVRATIGGPLPAPPVVTAAAPAPAESTAAAQPQSAPSGPPAAPAETAPAAPEQAAPPAEQAQPAPAPTEQAPAEPAAETPPQEEAATPQ</sequence>
<keyword evidence="4" id="KW-0732">Signal</keyword>
<dbReference type="PANTHER" id="PTHR45625">
    <property type="entry name" value="PEPTIDYL-PROLYL CIS-TRANS ISOMERASE-RELATED"/>
    <property type="match status" value="1"/>
</dbReference>
<feature type="region of interest" description="Disordered" evidence="5">
    <location>
        <begin position="198"/>
        <end position="271"/>
    </location>
</feature>
<dbReference type="InterPro" id="IPR029000">
    <property type="entry name" value="Cyclophilin-like_dom_sf"/>
</dbReference>
<dbReference type="SUPFAM" id="SSF50891">
    <property type="entry name" value="Cyclophilin-like"/>
    <property type="match status" value="1"/>
</dbReference>
<evidence type="ECO:0000256" key="1">
    <source>
        <dbReference type="ARBA" id="ARBA00007365"/>
    </source>
</evidence>
<dbReference type="PANTHER" id="PTHR45625:SF4">
    <property type="entry name" value="PEPTIDYLPROLYL ISOMERASE DOMAIN AND WD REPEAT-CONTAINING PROTEIN 1"/>
    <property type="match status" value="1"/>
</dbReference>
<comment type="caution">
    <text evidence="7">The sequence shown here is derived from an EMBL/GenBank/DDBJ whole genome shotgun (WGS) entry which is preliminary data.</text>
</comment>
<protein>
    <recommendedName>
        <fullName evidence="4">Peptidyl-prolyl cis-trans isomerase</fullName>
        <shortName evidence="4">PPIase</shortName>
        <ecNumber evidence="4">5.2.1.8</ecNumber>
    </recommendedName>
</protein>
<dbReference type="EMBL" id="JAMGBA010000003">
    <property type="protein sequence ID" value="MCL6699555.1"/>
    <property type="molecule type" value="Genomic_DNA"/>
</dbReference>